<evidence type="ECO:0000259" key="4">
    <source>
        <dbReference type="PROSITE" id="PS50893"/>
    </source>
</evidence>
<evidence type="ECO:0000313" key="6">
    <source>
        <dbReference type="Proteomes" id="UP000547674"/>
    </source>
</evidence>
<feature type="domain" description="ABC transporter" evidence="4">
    <location>
        <begin position="2"/>
        <end position="230"/>
    </location>
</feature>
<protein>
    <submittedName>
        <fullName evidence="5">ABC transporter ATP-binding protein</fullName>
    </submittedName>
</protein>
<dbReference type="GO" id="GO:0016887">
    <property type="term" value="F:ATP hydrolysis activity"/>
    <property type="evidence" value="ECO:0007669"/>
    <property type="project" value="InterPro"/>
</dbReference>
<keyword evidence="3 5" id="KW-0067">ATP-binding</keyword>
<proteinExistence type="predicted"/>
<dbReference type="Gene3D" id="3.40.50.300">
    <property type="entry name" value="P-loop containing nucleotide triphosphate hydrolases"/>
    <property type="match status" value="1"/>
</dbReference>
<dbReference type="EMBL" id="JABDJR010000436">
    <property type="protein sequence ID" value="NNF07251.1"/>
    <property type="molecule type" value="Genomic_DNA"/>
</dbReference>
<accession>A0A7Y2H2Q1</accession>
<evidence type="ECO:0000256" key="1">
    <source>
        <dbReference type="ARBA" id="ARBA00022448"/>
    </source>
</evidence>
<dbReference type="PROSITE" id="PS50893">
    <property type="entry name" value="ABC_TRANSPORTER_2"/>
    <property type="match status" value="1"/>
</dbReference>
<comment type="caution">
    <text evidence="5">The sequence shown here is derived from an EMBL/GenBank/DDBJ whole genome shotgun (WGS) entry which is preliminary data.</text>
</comment>
<dbReference type="PANTHER" id="PTHR42939:SF1">
    <property type="entry name" value="ABC TRANSPORTER ATP-BINDING PROTEIN ALBC-RELATED"/>
    <property type="match status" value="1"/>
</dbReference>
<dbReference type="InterPro" id="IPR003439">
    <property type="entry name" value="ABC_transporter-like_ATP-bd"/>
</dbReference>
<name>A0A7Y2H2Q1_UNCEI</name>
<dbReference type="GO" id="GO:0005524">
    <property type="term" value="F:ATP binding"/>
    <property type="evidence" value="ECO:0007669"/>
    <property type="project" value="UniProtKB-KW"/>
</dbReference>
<dbReference type="SMART" id="SM00382">
    <property type="entry name" value="AAA"/>
    <property type="match status" value="1"/>
</dbReference>
<evidence type="ECO:0000313" key="5">
    <source>
        <dbReference type="EMBL" id="NNF07251.1"/>
    </source>
</evidence>
<keyword evidence="1" id="KW-0813">Transport</keyword>
<evidence type="ECO:0000256" key="3">
    <source>
        <dbReference type="ARBA" id="ARBA00022840"/>
    </source>
</evidence>
<dbReference type="CDD" id="cd03230">
    <property type="entry name" value="ABC_DR_subfamily_A"/>
    <property type="match status" value="1"/>
</dbReference>
<dbReference type="AlphaFoldDB" id="A0A7Y2H2Q1"/>
<organism evidence="5 6">
    <name type="scientific">Eiseniibacteriota bacterium</name>
    <dbReference type="NCBI Taxonomy" id="2212470"/>
    <lineage>
        <taxon>Bacteria</taxon>
        <taxon>Candidatus Eiseniibacteriota</taxon>
    </lineage>
</organism>
<dbReference type="InterPro" id="IPR027417">
    <property type="entry name" value="P-loop_NTPase"/>
</dbReference>
<evidence type="ECO:0000256" key="2">
    <source>
        <dbReference type="ARBA" id="ARBA00022741"/>
    </source>
</evidence>
<dbReference type="Pfam" id="PF00005">
    <property type="entry name" value="ABC_tran"/>
    <property type="match status" value="1"/>
</dbReference>
<dbReference type="PANTHER" id="PTHR42939">
    <property type="entry name" value="ABC TRANSPORTER ATP-BINDING PROTEIN ALBC-RELATED"/>
    <property type="match status" value="1"/>
</dbReference>
<gene>
    <name evidence="5" type="ORF">HKN21_10865</name>
</gene>
<sequence length="242" mass="26633">MISIQNLIKSYGDFRAVDDLSLRVEPGEILGLVGPNGAGKTTTLRCLSGVIPPDSGVIEIAGHSLSDNPVAAKSGLAYVPDEPQLFDHLTSWDYLMVVARLYQVPDAERRAEELLEKFDLTNRRLAFPAELSRGMKQKLMIVAALLHEPKAMVLDEPLTGLDPRAMRQMKDTVVAAAERGVSMIVSSHMLRLVEEVCHRIAIIHQGRVVLDGALDTIRSGLPELDEDADLEEVFLRATEDKN</sequence>
<reference evidence="5 6" key="1">
    <citation type="submission" date="2020-03" db="EMBL/GenBank/DDBJ databases">
        <title>Metabolic flexibility allows generalist bacteria to become dominant in a frequently disturbed ecosystem.</title>
        <authorList>
            <person name="Chen Y.-J."/>
            <person name="Leung P.M."/>
            <person name="Bay S.K."/>
            <person name="Hugenholtz P."/>
            <person name="Kessler A.J."/>
            <person name="Shelley G."/>
            <person name="Waite D.W."/>
            <person name="Cook P.L."/>
            <person name="Greening C."/>
        </authorList>
    </citation>
    <scope>NUCLEOTIDE SEQUENCE [LARGE SCALE GENOMIC DNA]</scope>
    <source>
        <strain evidence="5">SS_bin_28</strain>
    </source>
</reference>
<keyword evidence="2" id="KW-0547">Nucleotide-binding</keyword>
<dbReference type="InterPro" id="IPR003593">
    <property type="entry name" value="AAA+_ATPase"/>
</dbReference>
<dbReference type="Proteomes" id="UP000547674">
    <property type="component" value="Unassembled WGS sequence"/>
</dbReference>
<dbReference type="InterPro" id="IPR051782">
    <property type="entry name" value="ABC_Transporter_VariousFunc"/>
</dbReference>
<dbReference type="SUPFAM" id="SSF52540">
    <property type="entry name" value="P-loop containing nucleoside triphosphate hydrolases"/>
    <property type="match status" value="1"/>
</dbReference>